<feature type="transmembrane region" description="Helical" evidence="13">
    <location>
        <begin position="592"/>
        <end position="610"/>
    </location>
</feature>
<keyword evidence="9 13" id="KW-0472">Membrane</keyword>
<keyword evidence="10" id="KW-0325">Glycoprotein</keyword>
<evidence type="ECO:0000256" key="7">
    <source>
        <dbReference type="ARBA" id="ARBA00022989"/>
    </source>
</evidence>
<dbReference type="Gene3D" id="3.90.550.10">
    <property type="entry name" value="Spore Coat Polysaccharide Biosynthesis Protein SpsA, Chain A"/>
    <property type="match status" value="1"/>
</dbReference>
<dbReference type="PANTHER" id="PTHR22914:SF42">
    <property type="entry name" value="CHITIN SYNTHASE"/>
    <property type="match status" value="1"/>
</dbReference>
<feature type="transmembrane region" description="Helical" evidence="13">
    <location>
        <begin position="559"/>
        <end position="580"/>
    </location>
</feature>
<feature type="transmembrane region" description="Helical" evidence="13">
    <location>
        <begin position="6"/>
        <end position="27"/>
    </location>
</feature>
<evidence type="ECO:0000256" key="2">
    <source>
        <dbReference type="ARBA" id="ARBA00012543"/>
    </source>
</evidence>
<proteinExistence type="inferred from homology"/>
<keyword evidence="4" id="KW-0328">Glycosyltransferase</keyword>
<comment type="similarity">
    <text evidence="11">Belongs to the chitin synthase family. Class IV subfamily.</text>
</comment>
<accession>A0A7R9KXN4</accession>
<dbReference type="CDD" id="cd04190">
    <property type="entry name" value="Chitin_synth_C"/>
    <property type="match status" value="1"/>
</dbReference>
<dbReference type="GO" id="GO:0004100">
    <property type="term" value="F:chitin synthase activity"/>
    <property type="evidence" value="ECO:0007669"/>
    <property type="project" value="UniProtKB-EC"/>
</dbReference>
<evidence type="ECO:0000256" key="13">
    <source>
        <dbReference type="SAM" id="Phobius"/>
    </source>
</evidence>
<dbReference type="InterPro" id="IPR004835">
    <property type="entry name" value="Chitin_synth"/>
</dbReference>
<dbReference type="EC" id="2.4.1.16" evidence="2"/>
<reference evidence="14" key="1">
    <citation type="submission" date="2020-11" db="EMBL/GenBank/DDBJ databases">
        <authorList>
            <person name="Tran Van P."/>
        </authorList>
    </citation>
    <scope>NUCLEOTIDE SEQUENCE</scope>
</reference>
<keyword evidence="8" id="KW-0175">Coiled coil</keyword>
<gene>
    <name evidence="14" type="ORF">OSB1V03_LOCUS11534</name>
</gene>
<name>A0A7R9KXN4_9ACAR</name>
<protein>
    <recommendedName>
        <fullName evidence="2">chitin synthase</fullName>
        <ecNumber evidence="2">2.4.1.16</ecNumber>
    </recommendedName>
</protein>
<dbReference type="Proteomes" id="UP000759131">
    <property type="component" value="Unassembled WGS sequence"/>
</dbReference>
<comment type="subcellular location">
    <subcellularLocation>
        <location evidence="1">Cell membrane</location>
        <topology evidence="1">Multi-pass membrane protein</topology>
    </subcellularLocation>
</comment>
<feature type="transmembrane region" description="Helical" evidence="13">
    <location>
        <begin position="534"/>
        <end position="553"/>
    </location>
</feature>
<dbReference type="GO" id="GO:0006031">
    <property type="term" value="P:chitin biosynthetic process"/>
    <property type="evidence" value="ECO:0007669"/>
    <property type="project" value="TreeGrafter"/>
</dbReference>
<dbReference type="OrthoDB" id="370884at2759"/>
<evidence type="ECO:0000256" key="8">
    <source>
        <dbReference type="ARBA" id="ARBA00023054"/>
    </source>
</evidence>
<evidence type="ECO:0000313" key="15">
    <source>
        <dbReference type="Proteomes" id="UP000759131"/>
    </source>
</evidence>
<evidence type="ECO:0000256" key="5">
    <source>
        <dbReference type="ARBA" id="ARBA00022679"/>
    </source>
</evidence>
<organism evidence="14">
    <name type="scientific">Medioppia subpectinata</name>
    <dbReference type="NCBI Taxonomy" id="1979941"/>
    <lineage>
        <taxon>Eukaryota</taxon>
        <taxon>Metazoa</taxon>
        <taxon>Ecdysozoa</taxon>
        <taxon>Arthropoda</taxon>
        <taxon>Chelicerata</taxon>
        <taxon>Arachnida</taxon>
        <taxon>Acari</taxon>
        <taxon>Acariformes</taxon>
        <taxon>Sarcoptiformes</taxon>
        <taxon>Oribatida</taxon>
        <taxon>Brachypylina</taxon>
        <taxon>Oppioidea</taxon>
        <taxon>Oppiidae</taxon>
        <taxon>Medioppia</taxon>
    </lineage>
</organism>
<evidence type="ECO:0000256" key="3">
    <source>
        <dbReference type="ARBA" id="ARBA00022475"/>
    </source>
</evidence>
<dbReference type="Pfam" id="PF03142">
    <property type="entry name" value="Chitin_synth_2"/>
    <property type="match status" value="1"/>
</dbReference>
<evidence type="ECO:0000256" key="9">
    <source>
        <dbReference type="ARBA" id="ARBA00023136"/>
    </source>
</evidence>
<dbReference type="GO" id="GO:0005886">
    <property type="term" value="C:plasma membrane"/>
    <property type="evidence" value="ECO:0007669"/>
    <property type="project" value="UniProtKB-SubCell"/>
</dbReference>
<evidence type="ECO:0000313" key="14">
    <source>
        <dbReference type="EMBL" id="CAD7631125.1"/>
    </source>
</evidence>
<evidence type="ECO:0000256" key="10">
    <source>
        <dbReference type="ARBA" id="ARBA00023180"/>
    </source>
</evidence>
<evidence type="ECO:0000256" key="12">
    <source>
        <dbReference type="ARBA" id="ARBA00048014"/>
    </source>
</evidence>
<keyword evidence="6 13" id="KW-0812">Transmembrane</keyword>
<dbReference type="EMBL" id="OC863610">
    <property type="protein sequence ID" value="CAD7631125.1"/>
    <property type="molecule type" value="Genomic_DNA"/>
</dbReference>
<dbReference type="EMBL" id="CAJPIZ010009035">
    <property type="protein sequence ID" value="CAG2111555.1"/>
    <property type="molecule type" value="Genomic_DNA"/>
</dbReference>
<dbReference type="InterPro" id="IPR029044">
    <property type="entry name" value="Nucleotide-diphossugar_trans"/>
</dbReference>
<comment type="catalytic activity">
    <reaction evidence="12">
        <text>[(1-&gt;4)-N-acetyl-beta-D-glucosaminyl](n) + UDP-N-acetyl-alpha-D-glucosamine = [(1-&gt;4)-N-acetyl-beta-D-glucosaminyl](n+1) + UDP + H(+)</text>
        <dbReference type="Rhea" id="RHEA:16637"/>
        <dbReference type="Rhea" id="RHEA-COMP:9593"/>
        <dbReference type="Rhea" id="RHEA-COMP:9595"/>
        <dbReference type="ChEBI" id="CHEBI:15378"/>
        <dbReference type="ChEBI" id="CHEBI:17029"/>
        <dbReference type="ChEBI" id="CHEBI:57705"/>
        <dbReference type="ChEBI" id="CHEBI:58223"/>
        <dbReference type="EC" id="2.4.1.16"/>
    </reaction>
</comment>
<keyword evidence="3" id="KW-1003">Cell membrane</keyword>
<feature type="transmembrane region" description="Helical" evidence="13">
    <location>
        <begin position="616"/>
        <end position="636"/>
    </location>
</feature>
<sequence>MCYIQIFSFTFPLTIVSPMIIVLINVLCRLHLRYKDDCRLSEALSMDYVFWHSTLDLNDELKSINYGESIVWLFSLLSQIWITLHIWEPTSERLAKTDKLFTKPEYCCAFIDQSLILNRKIETKGEVDVRKMSAQDIQKRNDETVRIYMCATMWHESSDEMIQMLKSVLRMDIDQSARRQAMKFFNTKSTDYYEIEIHILFDDAFIDRFSEVGGQTTKERVVNSYVTQFAEVIDKAASHVHECNIRLKTPALTPTPYGGQLVWTLPGTNKLYVHLKDKELIRHKKRWSQVMYMYYLLGFRMKDVEEEKRDKIAENTFILALDGDINFRPKAVRLLLDLMIKHKNLGAACGRIHPIGGGPMVWYQKFEYAIGHWLQKATEHAFGCVLCSPGCFSLFRAKALMSDNVMNKYTSKASEAVQYVQYDQGEDRWLCTLLLQQGWRIEYCAASDSYTHAPEGFGEFYIQRRRWAPSTMFNIWDLLAESKRTVQINDNISTLFIIYQFALMVGTVLSPGTIFLMIVGAINTSFNLTSDMSLLISGLPILVFIFVCFLAKSDLQIQVSIVLSIGYAMLMLAVIVSTIIEIVTDGLWQPTAIFFVSLMMSFVIAAILHPTEFLCVLPLLLYMLCIPSMYLLLTIYSMTNLNVVSWGTREGPPAAVGVPQPAEKSVETKTDFLSNVKNLFNNKSNSRVVSCMCCTNSDQSEDKEILKEIHEIKYQMTDFKTMMQSSDDRIVKINPIFTDNMSPLSRTSGSRLPNISENEVEEELDHNFIRRQPGRQSGGQFDSRRFESRATDITLLSDAFDDNYDSLEIQKPFWTTEQCFELYSHQELDDTESQFWREFIDLYLLPLDKDPKHEEKVQFDLIQLRNKIASAFGLLNALFILLVLLLQMHKEIFEFRIDIGNGNIIRLDVIGLSLVIFFGIILVIQFVGMLFHRFNTFSLLLSVTELKMFKSDIQSTNAEQVISENAVNIVKQLQKLNSNESNIKAKRTLRRNPIRPETQRIVKHVPNRPEFVELEDAFVNRCLSLKDNFDNEEILPESRLSRGGRNRTVRGHDLRKSIYNSVQDNLEDMLKKMVPFDACNTDVNFIQIDENDNNLEEGNSFPTVWQKIDSDINRRSGSHLSQILSAIYKTRFLLPISQLDVNYESALKGRHPHIIGKILITDDRSYALLTDIIDVNLLKEEPF</sequence>
<evidence type="ECO:0000256" key="4">
    <source>
        <dbReference type="ARBA" id="ARBA00022676"/>
    </source>
</evidence>
<evidence type="ECO:0000256" key="11">
    <source>
        <dbReference type="ARBA" id="ARBA00046329"/>
    </source>
</evidence>
<dbReference type="PANTHER" id="PTHR22914">
    <property type="entry name" value="CHITIN SYNTHASE"/>
    <property type="match status" value="1"/>
</dbReference>
<evidence type="ECO:0000256" key="6">
    <source>
        <dbReference type="ARBA" id="ARBA00022692"/>
    </source>
</evidence>
<dbReference type="SUPFAM" id="SSF53448">
    <property type="entry name" value="Nucleotide-diphospho-sugar transferases"/>
    <property type="match status" value="1"/>
</dbReference>
<keyword evidence="15" id="KW-1185">Reference proteome</keyword>
<feature type="transmembrane region" description="Helical" evidence="13">
    <location>
        <begin position="497"/>
        <end position="522"/>
    </location>
</feature>
<keyword evidence="5" id="KW-0808">Transferase</keyword>
<evidence type="ECO:0000256" key="1">
    <source>
        <dbReference type="ARBA" id="ARBA00004651"/>
    </source>
</evidence>
<dbReference type="AlphaFoldDB" id="A0A7R9KXN4"/>
<feature type="transmembrane region" description="Helical" evidence="13">
    <location>
        <begin position="868"/>
        <end position="889"/>
    </location>
</feature>
<feature type="non-terminal residue" evidence="14">
    <location>
        <position position="1"/>
    </location>
</feature>
<feature type="transmembrane region" description="Helical" evidence="13">
    <location>
        <begin position="909"/>
        <end position="931"/>
    </location>
</feature>
<dbReference type="FunFam" id="3.90.550.10:FF:000139">
    <property type="entry name" value="Chitin synthase 8"/>
    <property type="match status" value="1"/>
</dbReference>
<keyword evidence="7 13" id="KW-1133">Transmembrane helix</keyword>